<dbReference type="STRING" id="79923.A0A3R7F7Q4"/>
<evidence type="ECO:0000256" key="1">
    <source>
        <dbReference type="ARBA" id="ARBA00004477"/>
    </source>
</evidence>
<dbReference type="InterPro" id="IPR046401">
    <property type="entry name" value="FITM1/2"/>
</dbReference>
<evidence type="ECO:0000256" key="5">
    <source>
        <dbReference type="ARBA" id="ARBA00022989"/>
    </source>
</evidence>
<keyword evidence="5" id="KW-1133">Transmembrane helix</keyword>
<reference evidence="8 9" key="1">
    <citation type="journal article" date="2018" name="Biotechnol. Adv.">
        <title>Improved genomic resources and new bioinformatic workflow for the carcinogenic parasite Clonorchis sinensis: Biotechnological implications.</title>
        <authorList>
            <person name="Wang D."/>
            <person name="Korhonen P.K."/>
            <person name="Gasser R.B."/>
            <person name="Young N.D."/>
        </authorList>
    </citation>
    <scope>NUCLEOTIDE SEQUENCE [LARGE SCALE GENOMIC DNA]</scope>
    <source>
        <strain evidence="8">Cs-k2</strain>
    </source>
</reference>
<dbReference type="EMBL" id="NIRI02000056">
    <property type="protein sequence ID" value="KAG5443474.1"/>
    <property type="molecule type" value="Genomic_DNA"/>
</dbReference>
<dbReference type="GO" id="GO:0010945">
    <property type="term" value="F:coenzyme A diphosphatase activity"/>
    <property type="evidence" value="ECO:0007669"/>
    <property type="project" value="InterPro"/>
</dbReference>
<name>A0A3R7F7Q4_CLOSI</name>
<gene>
    <name evidence="8" type="ORF">CSKR_101032</name>
</gene>
<comment type="caution">
    <text evidence="8">The sequence shown here is derived from an EMBL/GenBank/DDBJ whole genome shotgun (WGS) entry which is preliminary data.</text>
</comment>
<sequence length="333" mass="37849">MKQAAIRKFNSIRSPPLEPREPGLAKKSVPGPTSPMHFISLLLFSTFRRPMSVNTMTKAGVYLCVAAGVSLFFDFVHMPPSYFSNKYNLLNQIFVKWGWGWTCCGLTTFVIFSSFVYTGGNIQLIRAHLLRTVVGTAFWYIITGFINFIHDATGHCHPASLLLTSGERPHRRTLCHRVGGVWLGFDVSGHCFLLVMCSLWIMEEVKCMQYWSRLADILKPYDTHLDADNLNAALSRRVTVNEIKVMRSAFCRLTGSIRFLFSFVSFLCILWDIMFVVTVVYFHTMPTKLLGTVLGVSCWFIAYRVVFPCTKNGRWFGFAPGMPGESPLEFMPR</sequence>
<evidence type="ECO:0000256" key="3">
    <source>
        <dbReference type="ARBA" id="ARBA00022801"/>
    </source>
</evidence>
<evidence type="ECO:0000313" key="8">
    <source>
        <dbReference type="EMBL" id="KAG5443474.1"/>
    </source>
</evidence>
<dbReference type="Proteomes" id="UP000286415">
    <property type="component" value="Unassembled WGS sequence"/>
</dbReference>
<keyword evidence="6" id="KW-0443">Lipid metabolism</keyword>
<comment type="subcellular location">
    <subcellularLocation>
        <location evidence="1">Endoplasmic reticulum membrane</location>
        <topology evidence="1">Multi-pass membrane protein</topology>
    </subcellularLocation>
</comment>
<evidence type="ECO:0000256" key="7">
    <source>
        <dbReference type="ARBA" id="ARBA00023136"/>
    </source>
</evidence>
<keyword evidence="9" id="KW-1185">Reference proteome</keyword>
<dbReference type="PANTHER" id="PTHR23129">
    <property type="entry name" value="ACYL-COENZYME A DIPHOSPHATASE FITM2"/>
    <property type="match status" value="1"/>
</dbReference>
<dbReference type="InterPro" id="IPR019388">
    <property type="entry name" value="FIT"/>
</dbReference>
<keyword evidence="3" id="KW-0378">Hydrolase</keyword>
<dbReference type="HAMAP" id="MF_03230">
    <property type="entry name" value="FITM2"/>
    <property type="match status" value="1"/>
</dbReference>
<dbReference type="InParanoid" id="A0A3R7F7Q4"/>
<evidence type="ECO:0000313" key="9">
    <source>
        <dbReference type="Proteomes" id="UP000286415"/>
    </source>
</evidence>
<keyword evidence="2 8" id="KW-0812">Transmembrane</keyword>
<evidence type="ECO:0000256" key="4">
    <source>
        <dbReference type="ARBA" id="ARBA00022824"/>
    </source>
</evidence>
<dbReference type="GO" id="GO:0008654">
    <property type="term" value="P:phospholipid biosynthetic process"/>
    <property type="evidence" value="ECO:0007669"/>
    <property type="project" value="TreeGrafter"/>
</dbReference>
<evidence type="ECO:0000256" key="6">
    <source>
        <dbReference type="ARBA" id="ARBA00023098"/>
    </source>
</evidence>
<protein>
    <submittedName>
        <fullName evidence="8">Fat storage-inducing transmembrane protein</fullName>
    </submittedName>
</protein>
<dbReference type="GO" id="GO:0019915">
    <property type="term" value="P:lipid storage"/>
    <property type="evidence" value="ECO:0007669"/>
    <property type="project" value="InterPro"/>
</dbReference>
<keyword evidence="7" id="KW-0472">Membrane</keyword>
<accession>A0A3R7F7Q4</accession>
<dbReference type="GO" id="GO:0005789">
    <property type="term" value="C:endoplasmic reticulum membrane"/>
    <property type="evidence" value="ECO:0007669"/>
    <property type="project" value="UniProtKB-SubCell"/>
</dbReference>
<dbReference type="GO" id="GO:0034389">
    <property type="term" value="P:lipid droplet organization"/>
    <property type="evidence" value="ECO:0007669"/>
    <property type="project" value="InterPro"/>
</dbReference>
<dbReference type="Pfam" id="PF10261">
    <property type="entry name" value="FIT"/>
    <property type="match status" value="1"/>
</dbReference>
<evidence type="ECO:0000256" key="2">
    <source>
        <dbReference type="ARBA" id="ARBA00022692"/>
    </source>
</evidence>
<dbReference type="PANTHER" id="PTHR23129:SF0">
    <property type="entry name" value="ACYL-COENZYME A DIPHOSPHATASE FITM2"/>
    <property type="match status" value="1"/>
</dbReference>
<proteinExistence type="inferred from homology"/>
<dbReference type="FunCoup" id="A0A3R7F7Q4">
    <property type="interactions" value="219"/>
</dbReference>
<dbReference type="AlphaFoldDB" id="A0A3R7F7Q4"/>
<dbReference type="OrthoDB" id="5579088at2759"/>
<reference evidence="8 9" key="2">
    <citation type="journal article" date="2021" name="Genomics">
        <title>High-quality reference genome for Clonorchis sinensis.</title>
        <authorList>
            <person name="Young N.D."/>
            <person name="Stroehlein A.J."/>
            <person name="Kinkar L."/>
            <person name="Wang T."/>
            <person name="Sohn W.M."/>
            <person name="Chang B.C.H."/>
            <person name="Kaur P."/>
            <person name="Weisz D."/>
            <person name="Dudchenko O."/>
            <person name="Aiden E.L."/>
            <person name="Korhonen P.K."/>
            <person name="Gasser R.B."/>
        </authorList>
    </citation>
    <scope>NUCLEOTIDE SEQUENCE [LARGE SCALE GENOMIC DNA]</scope>
    <source>
        <strain evidence="8">Cs-k2</strain>
    </source>
</reference>
<organism evidence="8 9">
    <name type="scientific">Clonorchis sinensis</name>
    <name type="common">Chinese liver fluke</name>
    <dbReference type="NCBI Taxonomy" id="79923"/>
    <lineage>
        <taxon>Eukaryota</taxon>
        <taxon>Metazoa</taxon>
        <taxon>Spiralia</taxon>
        <taxon>Lophotrochozoa</taxon>
        <taxon>Platyhelminthes</taxon>
        <taxon>Trematoda</taxon>
        <taxon>Digenea</taxon>
        <taxon>Opisthorchiida</taxon>
        <taxon>Opisthorchiata</taxon>
        <taxon>Opisthorchiidae</taxon>
        <taxon>Clonorchis</taxon>
    </lineage>
</organism>
<keyword evidence="4" id="KW-0256">Endoplasmic reticulum</keyword>